<proteinExistence type="predicted"/>
<protein>
    <submittedName>
        <fullName evidence="4">Gfo/Idh/MocA family oxidoreductase</fullName>
    </submittedName>
</protein>
<dbReference type="Pfam" id="PF22725">
    <property type="entry name" value="GFO_IDH_MocA_C3"/>
    <property type="match status" value="1"/>
</dbReference>
<evidence type="ECO:0000259" key="3">
    <source>
        <dbReference type="Pfam" id="PF22725"/>
    </source>
</evidence>
<dbReference type="PANTHER" id="PTHR43377:SF1">
    <property type="entry name" value="BILIVERDIN REDUCTASE A"/>
    <property type="match status" value="1"/>
</dbReference>
<comment type="caution">
    <text evidence="4">The sequence shown here is derived from an EMBL/GenBank/DDBJ whole genome shotgun (WGS) entry which is preliminary data.</text>
</comment>
<dbReference type="SUPFAM" id="SSF51735">
    <property type="entry name" value="NAD(P)-binding Rossmann-fold domains"/>
    <property type="match status" value="1"/>
</dbReference>
<dbReference type="InterPro" id="IPR051450">
    <property type="entry name" value="Gfo/Idh/MocA_Oxidoreductases"/>
</dbReference>
<dbReference type="RefSeq" id="WP_121648425.1">
    <property type="nucleotide sequence ID" value="NZ_RCUX01000005.1"/>
</dbReference>
<dbReference type="InterPro" id="IPR000683">
    <property type="entry name" value="Gfo/Idh/MocA-like_OxRdtase_N"/>
</dbReference>
<accession>A0A3L7A9T1</accession>
<feature type="domain" description="Gfo/Idh/MocA-like oxidoreductase N-terminal" evidence="2">
    <location>
        <begin position="13"/>
        <end position="132"/>
    </location>
</feature>
<evidence type="ECO:0000256" key="1">
    <source>
        <dbReference type="ARBA" id="ARBA00023027"/>
    </source>
</evidence>
<dbReference type="Gene3D" id="3.40.50.720">
    <property type="entry name" value="NAD(P)-binding Rossmann-like Domain"/>
    <property type="match status" value="1"/>
</dbReference>
<dbReference type="EMBL" id="RCUX01000005">
    <property type="protein sequence ID" value="RLP76142.1"/>
    <property type="molecule type" value="Genomic_DNA"/>
</dbReference>
<evidence type="ECO:0000313" key="4">
    <source>
        <dbReference type="EMBL" id="RLP76142.1"/>
    </source>
</evidence>
<reference evidence="4 5" key="1">
    <citation type="submission" date="2018-10" db="EMBL/GenBank/DDBJ databases">
        <authorList>
            <person name="Li J."/>
        </authorList>
    </citation>
    <scope>NUCLEOTIDE SEQUENCE [LARGE SCALE GENOMIC DNA]</scope>
    <source>
        <strain evidence="4 5">IF 016277</strain>
    </source>
</reference>
<gene>
    <name evidence="4" type="ORF">D9V32_08295</name>
</gene>
<feature type="domain" description="GFO/IDH/MocA-like oxidoreductase" evidence="3">
    <location>
        <begin position="150"/>
        <end position="260"/>
    </location>
</feature>
<dbReference type="PANTHER" id="PTHR43377">
    <property type="entry name" value="BILIVERDIN REDUCTASE A"/>
    <property type="match status" value="1"/>
</dbReference>
<dbReference type="Pfam" id="PF01408">
    <property type="entry name" value="GFO_IDH_MocA"/>
    <property type="match status" value="1"/>
</dbReference>
<evidence type="ECO:0000259" key="2">
    <source>
        <dbReference type="Pfam" id="PF01408"/>
    </source>
</evidence>
<dbReference type="SUPFAM" id="SSF55347">
    <property type="entry name" value="Glyceraldehyde-3-phosphate dehydrogenase-like, C-terminal domain"/>
    <property type="match status" value="1"/>
</dbReference>
<sequence>MSHAVFSDTASPVRIILVGAGAMGKNWLRALTASPDAQIVGLVDLNLDAARAALAAFGLEHLPVGDSVSALAADTDAQAVVNVTIPAAHHAVSTEALFAGLPVLCEKPIAPTVATALSLAASAEASGQLLMTSQSRRYYRSLSALRERVRELGRVGTVSCEFAKAPRFGGFRDEMDHVLLVDMAIHQFDAVRYLLDRDPVAVYCEEYNPAWSWYAGDAAAAAVFEFEGGIRFVYSGSWCTPGSETSWNGSWRIGGENGTALWDGERAPVADLPGLSLADLPARLTDETIPFPEEINGSLAEFISALRTGDIPATEVHANVHSLAMVEAAVLSATRGSRVVLADVLAEARDAAIAVEKRADVREILIRG</sequence>
<name>A0A3L7A9T1_9MICO</name>
<keyword evidence="1" id="KW-0520">NAD</keyword>
<dbReference type="InterPro" id="IPR036291">
    <property type="entry name" value="NAD(P)-bd_dom_sf"/>
</dbReference>
<dbReference type="InterPro" id="IPR055170">
    <property type="entry name" value="GFO_IDH_MocA-like_dom"/>
</dbReference>
<dbReference type="Gene3D" id="3.30.360.10">
    <property type="entry name" value="Dihydrodipicolinate Reductase, domain 2"/>
    <property type="match status" value="1"/>
</dbReference>
<evidence type="ECO:0000313" key="5">
    <source>
        <dbReference type="Proteomes" id="UP000272503"/>
    </source>
</evidence>
<keyword evidence="5" id="KW-1185">Reference proteome</keyword>
<dbReference type="OrthoDB" id="9800252at2"/>
<dbReference type="Proteomes" id="UP000272503">
    <property type="component" value="Unassembled WGS sequence"/>
</dbReference>
<organism evidence="4 5">
    <name type="scientific">Mycetocola tolaasinivorans</name>
    <dbReference type="NCBI Taxonomy" id="76635"/>
    <lineage>
        <taxon>Bacteria</taxon>
        <taxon>Bacillati</taxon>
        <taxon>Actinomycetota</taxon>
        <taxon>Actinomycetes</taxon>
        <taxon>Micrococcales</taxon>
        <taxon>Microbacteriaceae</taxon>
        <taxon>Mycetocola</taxon>
    </lineage>
</organism>
<dbReference type="GO" id="GO:0000166">
    <property type="term" value="F:nucleotide binding"/>
    <property type="evidence" value="ECO:0007669"/>
    <property type="project" value="InterPro"/>
</dbReference>
<dbReference type="AlphaFoldDB" id="A0A3L7A9T1"/>